<sequence>MSGRTNVYKWDTLPREEVRPGVSRTAFRGDNALMVMNWLQPGMEVRPHSHPFEQLAYILSGRVKFTIGDDVVEVGAGEVVRIPPDVMHCGEPVGDEVAVNLDVFAPVRDDYRHLTAYQEDDFAD</sequence>
<organism evidence="2 3">
    <name type="scientific">Amorphus orientalis</name>
    <dbReference type="NCBI Taxonomy" id="649198"/>
    <lineage>
        <taxon>Bacteria</taxon>
        <taxon>Pseudomonadati</taxon>
        <taxon>Pseudomonadota</taxon>
        <taxon>Alphaproteobacteria</taxon>
        <taxon>Hyphomicrobiales</taxon>
        <taxon>Amorphaceae</taxon>
        <taxon>Amorphus</taxon>
    </lineage>
</organism>
<dbReference type="SUPFAM" id="SSF51182">
    <property type="entry name" value="RmlC-like cupins"/>
    <property type="match status" value="1"/>
</dbReference>
<accession>A0AAE4AU37</accession>
<evidence type="ECO:0000259" key="1">
    <source>
        <dbReference type="Pfam" id="PF07883"/>
    </source>
</evidence>
<feature type="domain" description="Cupin type-2" evidence="1">
    <location>
        <begin position="39"/>
        <end position="104"/>
    </location>
</feature>
<dbReference type="InterPro" id="IPR011051">
    <property type="entry name" value="RmlC_Cupin_sf"/>
</dbReference>
<protein>
    <submittedName>
        <fullName evidence="2">Quercetin dioxygenase-like cupin family protein</fullName>
    </submittedName>
</protein>
<dbReference type="GO" id="GO:0051213">
    <property type="term" value="F:dioxygenase activity"/>
    <property type="evidence" value="ECO:0007669"/>
    <property type="project" value="UniProtKB-KW"/>
</dbReference>
<dbReference type="Gene3D" id="2.60.120.10">
    <property type="entry name" value="Jelly Rolls"/>
    <property type="match status" value="1"/>
</dbReference>
<dbReference type="Pfam" id="PF07883">
    <property type="entry name" value="Cupin_2"/>
    <property type="match status" value="1"/>
</dbReference>
<keyword evidence="2" id="KW-0223">Dioxygenase</keyword>
<dbReference type="InterPro" id="IPR052535">
    <property type="entry name" value="Bacilysin_H2HPP_isomerase"/>
</dbReference>
<name>A0AAE4AU37_9HYPH</name>
<dbReference type="CDD" id="cd02238">
    <property type="entry name" value="cupin_KdgF"/>
    <property type="match status" value="1"/>
</dbReference>
<dbReference type="RefSeq" id="WP_306886779.1">
    <property type="nucleotide sequence ID" value="NZ_JAUSUL010000003.1"/>
</dbReference>
<dbReference type="AlphaFoldDB" id="A0AAE4AU37"/>
<keyword evidence="3" id="KW-1185">Reference proteome</keyword>
<evidence type="ECO:0000313" key="3">
    <source>
        <dbReference type="Proteomes" id="UP001229244"/>
    </source>
</evidence>
<dbReference type="PANTHER" id="PTHR40112:SF1">
    <property type="entry name" value="H2HPP ISOMERASE"/>
    <property type="match status" value="1"/>
</dbReference>
<proteinExistence type="predicted"/>
<dbReference type="InterPro" id="IPR013096">
    <property type="entry name" value="Cupin_2"/>
</dbReference>
<dbReference type="Proteomes" id="UP001229244">
    <property type="component" value="Unassembled WGS sequence"/>
</dbReference>
<dbReference type="EMBL" id="JAUSUL010000003">
    <property type="protein sequence ID" value="MDQ0316905.1"/>
    <property type="molecule type" value="Genomic_DNA"/>
</dbReference>
<keyword evidence="2" id="KW-0560">Oxidoreductase</keyword>
<gene>
    <name evidence="2" type="ORF">J2S73_003381</name>
</gene>
<dbReference type="InterPro" id="IPR025499">
    <property type="entry name" value="KdgF"/>
</dbReference>
<dbReference type="InterPro" id="IPR014710">
    <property type="entry name" value="RmlC-like_jellyroll"/>
</dbReference>
<evidence type="ECO:0000313" key="2">
    <source>
        <dbReference type="EMBL" id="MDQ0316905.1"/>
    </source>
</evidence>
<dbReference type="PIRSF" id="PIRSF029883">
    <property type="entry name" value="KdgF"/>
    <property type="match status" value="1"/>
</dbReference>
<comment type="caution">
    <text evidence="2">The sequence shown here is derived from an EMBL/GenBank/DDBJ whole genome shotgun (WGS) entry which is preliminary data.</text>
</comment>
<dbReference type="PANTHER" id="PTHR40112">
    <property type="entry name" value="H2HPP ISOMERASE"/>
    <property type="match status" value="1"/>
</dbReference>
<reference evidence="2" key="1">
    <citation type="submission" date="2023-07" db="EMBL/GenBank/DDBJ databases">
        <title>Genomic Encyclopedia of Type Strains, Phase IV (KMG-IV): sequencing the most valuable type-strain genomes for metagenomic binning, comparative biology and taxonomic classification.</title>
        <authorList>
            <person name="Goeker M."/>
        </authorList>
    </citation>
    <scope>NUCLEOTIDE SEQUENCE</scope>
    <source>
        <strain evidence="2">DSM 21202</strain>
    </source>
</reference>